<keyword evidence="8" id="KW-0472">Membrane</keyword>
<dbReference type="PANTHER" id="PTHR11567">
    <property type="entry name" value="ACID PHOSPHATASE-RELATED"/>
    <property type="match status" value="1"/>
</dbReference>
<name>A0A818W291_9BILA</name>
<keyword evidence="5" id="KW-0378">Hydrolase</keyword>
<keyword evidence="6" id="KW-1015">Disulfide bond</keyword>
<keyword evidence="4" id="KW-0732">Signal</keyword>
<comment type="catalytic activity">
    <reaction evidence="1">
        <text>a phosphate monoester + H2O = an alcohol + phosphate</text>
        <dbReference type="Rhea" id="RHEA:15017"/>
        <dbReference type="ChEBI" id="CHEBI:15377"/>
        <dbReference type="ChEBI" id="CHEBI:30879"/>
        <dbReference type="ChEBI" id="CHEBI:43474"/>
        <dbReference type="ChEBI" id="CHEBI:67140"/>
        <dbReference type="EC" id="3.1.3.2"/>
    </reaction>
</comment>
<evidence type="ECO:0000313" key="9">
    <source>
        <dbReference type="EMBL" id="CAF3719619.1"/>
    </source>
</evidence>
<comment type="caution">
    <text evidence="9">The sequence shown here is derived from an EMBL/GenBank/DDBJ whole genome shotgun (WGS) entry which is preliminary data.</text>
</comment>
<dbReference type="Proteomes" id="UP000663842">
    <property type="component" value="Unassembled WGS sequence"/>
</dbReference>
<protein>
    <recommendedName>
        <fullName evidence="3">acid phosphatase</fullName>
        <ecNumber evidence="3">3.1.3.2</ecNumber>
    </recommendedName>
</protein>
<evidence type="ECO:0000256" key="3">
    <source>
        <dbReference type="ARBA" id="ARBA00012646"/>
    </source>
</evidence>
<dbReference type="GO" id="GO:0003993">
    <property type="term" value="F:acid phosphatase activity"/>
    <property type="evidence" value="ECO:0007669"/>
    <property type="project" value="UniProtKB-EC"/>
</dbReference>
<keyword evidence="8" id="KW-0812">Transmembrane</keyword>
<evidence type="ECO:0000256" key="8">
    <source>
        <dbReference type="SAM" id="Phobius"/>
    </source>
</evidence>
<sequence length="409" mass="46615">MSPSVDVVVVSLLLSVFNPANFARQLIGTHILFRHGERSPTMLYPSDPNDLSFWSNGLGSLTVRGKFQHIHLGQYFRERYSTLLNSTYVASEIFVRSSDYDRTLMSAYLTLLGLYSASSINISTDSIISINTWPENLPWQPIPVHTVPKSMDTLLGVSDCAQYTALVKQMKKSERIQNINSQFRDLFEYLEKNTKQPVSDLFDAWAISDTVLIENFILFCQKSYNIAPLWATPAVIHQLQYISDIAAYHLMFMSEINRLRGGPLLRDILENIEDLILNKSKRRKAKIYSGHETTIAATLSFLGINYPHQPPLASALFFDLYRLDNDSHGIQLEYLNMTNGRTAYPIQLPGCESTICSIATLKQLLEHRLPKDMNKECQIYLTNGLVSSYDLCSPVILFFTIFTILFYFK</sequence>
<evidence type="ECO:0000313" key="12">
    <source>
        <dbReference type="Proteomes" id="UP000663866"/>
    </source>
</evidence>
<dbReference type="CDD" id="cd07061">
    <property type="entry name" value="HP_HAP_like"/>
    <property type="match status" value="1"/>
</dbReference>
<keyword evidence="12" id="KW-1185">Reference proteome</keyword>
<dbReference type="AlphaFoldDB" id="A0A818W291"/>
<dbReference type="SUPFAM" id="SSF53254">
    <property type="entry name" value="Phosphoglycerate mutase-like"/>
    <property type="match status" value="1"/>
</dbReference>
<evidence type="ECO:0000256" key="4">
    <source>
        <dbReference type="ARBA" id="ARBA00022729"/>
    </source>
</evidence>
<evidence type="ECO:0000256" key="2">
    <source>
        <dbReference type="ARBA" id="ARBA00005375"/>
    </source>
</evidence>
<organism evidence="9 11">
    <name type="scientific">Rotaria magnacalcarata</name>
    <dbReference type="NCBI Taxonomy" id="392030"/>
    <lineage>
        <taxon>Eukaryota</taxon>
        <taxon>Metazoa</taxon>
        <taxon>Spiralia</taxon>
        <taxon>Gnathifera</taxon>
        <taxon>Rotifera</taxon>
        <taxon>Eurotatoria</taxon>
        <taxon>Bdelloidea</taxon>
        <taxon>Philodinida</taxon>
        <taxon>Philodinidae</taxon>
        <taxon>Rotaria</taxon>
    </lineage>
</organism>
<dbReference type="Proteomes" id="UP000663866">
    <property type="component" value="Unassembled WGS sequence"/>
</dbReference>
<evidence type="ECO:0000256" key="7">
    <source>
        <dbReference type="ARBA" id="ARBA00023180"/>
    </source>
</evidence>
<keyword evidence="8" id="KW-1133">Transmembrane helix</keyword>
<evidence type="ECO:0000256" key="6">
    <source>
        <dbReference type="ARBA" id="ARBA00023157"/>
    </source>
</evidence>
<dbReference type="PANTHER" id="PTHR11567:SF211">
    <property type="entry name" value="PROSTATIC ACID PHOSPHATASE"/>
    <property type="match status" value="1"/>
</dbReference>
<proteinExistence type="inferred from homology"/>
<evidence type="ECO:0000313" key="11">
    <source>
        <dbReference type="Proteomes" id="UP000663842"/>
    </source>
</evidence>
<dbReference type="InterPro" id="IPR000560">
    <property type="entry name" value="His_Pase_clade-2"/>
</dbReference>
<reference evidence="9" key="1">
    <citation type="submission" date="2021-02" db="EMBL/GenBank/DDBJ databases">
        <authorList>
            <person name="Nowell W R."/>
        </authorList>
    </citation>
    <scope>NUCLEOTIDE SEQUENCE</scope>
</reference>
<evidence type="ECO:0000256" key="5">
    <source>
        <dbReference type="ARBA" id="ARBA00022801"/>
    </source>
</evidence>
<evidence type="ECO:0000313" key="10">
    <source>
        <dbReference type="EMBL" id="CAF3870052.1"/>
    </source>
</evidence>
<feature type="transmembrane region" description="Helical" evidence="8">
    <location>
        <begin position="386"/>
        <end position="408"/>
    </location>
</feature>
<evidence type="ECO:0000256" key="1">
    <source>
        <dbReference type="ARBA" id="ARBA00000032"/>
    </source>
</evidence>
<keyword evidence="7" id="KW-0325">Glycoprotein</keyword>
<dbReference type="Pfam" id="PF00328">
    <property type="entry name" value="His_Phos_2"/>
    <property type="match status" value="1"/>
</dbReference>
<dbReference type="EC" id="3.1.3.2" evidence="3"/>
<gene>
    <name evidence="10" type="ORF">OVN521_LOCUS7870</name>
    <name evidence="9" type="ORF">UXM345_LOCUS112</name>
</gene>
<dbReference type="InterPro" id="IPR050645">
    <property type="entry name" value="Histidine_acid_phosphatase"/>
</dbReference>
<comment type="similarity">
    <text evidence="2">Belongs to the histidine acid phosphatase family.</text>
</comment>
<dbReference type="Gene3D" id="3.40.50.1240">
    <property type="entry name" value="Phosphoglycerate mutase-like"/>
    <property type="match status" value="1"/>
</dbReference>
<dbReference type="InterPro" id="IPR029033">
    <property type="entry name" value="His_PPase_superfam"/>
</dbReference>
<dbReference type="EMBL" id="CAJOBG010000888">
    <property type="protein sequence ID" value="CAF3870052.1"/>
    <property type="molecule type" value="Genomic_DNA"/>
</dbReference>
<dbReference type="EMBL" id="CAJOBF010000003">
    <property type="protein sequence ID" value="CAF3719619.1"/>
    <property type="molecule type" value="Genomic_DNA"/>
</dbReference>
<accession>A0A818W291</accession>